<evidence type="ECO:0000256" key="2">
    <source>
        <dbReference type="SAM" id="Coils"/>
    </source>
</evidence>
<keyword evidence="4" id="KW-1133">Transmembrane helix</keyword>
<feature type="region of interest" description="Disordered" evidence="3">
    <location>
        <begin position="408"/>
        <end position="445"/>
    </location>
</feature>
<feature type="domain" description="F5/8 type C" evidence="5">
    <location>
        <begin position="24"/>
        <end position="177"/>
    </location>
</feature>
<reference evidence="6" key="1">
    <citation type="submission" date="2022-07" db="EMBL/GenBank/DDBJ databases">
        <title>Phylogenomic reconstructions and comparative analyses of Kickxellomycotina fungi.</title>
        <authorList>
            <person name="Reynolds N.K."/>
            <person name="Stajich J.E."/>
            <person name="Barry K."/>
            <person name="Grigoriev I.V."/>
            <person name="Crous P."/>
            <person name="Smith M.E."/>
        </authorList>
    </citation>
    <scope>NUCLEOTIDE SEQUENCE</scope>
    <source>
        <strain evidence="6">RSA 476</strain>
    </source>
</reference>
<evidence type="ECO:0000313" key="7">
    <source>
        <dbReference type="Proteomes" id="UP001140074"/>
    </source>
</evidence>
<proteinExistence type="inferred from homology"/>
<gene>
    <name evidence="6" type="primary">DAL2_2</name>
    <name evidence="6" type="ORF">GGH94_001230</name>
</gene>
<evidence type="ECO:0000313" key="6">
    <source>
        <dbReference type="EMBL" id="KAJ2866856.1"/>
    </source>
</evidence>
<feature type="transmembrane region" description="Helical" evidence="4">
    <location>
        <begin position="926"/>
        <end position="949"/>
    </location>
</feature>
<keyword evidence="7" id="KW-1185">Reference proteome</keyword>
<name>A0A9W8M8B3_9FUNG</name>
<dbReference type="Gene3D" id="2.60.120.260">
    <property type="entry name" value="Galactose-binding domain-like"/>
    <property type="match status" value="2"/>
</dbReference>
<sequence length="977" mass="106529">MGNSQSSLPKYYNADPSNDAPSHSLSGYLDLASSAMGASVVRASDERFGAAENLIKAGAPSQSDAWVTRRHNPTADWAVVRLGSTGTIAGFDIDTRGLDGDQAAAVSIQGCLAPENATVDDDGDMSVAWEELLPKVEVSGNSRHQLALWAPTSATFSHVRITLHPDGGVARLRVYGTVVAETTEGECDLACATTGARVIAASNDRLGSKDNLILPGLSTDPSTQGWKTRRTHSPDHSDWAIVRLAEPGFLTRIAIDTRPYDGDQPVAASVQACYSELANPERDAECFWYQIAPRTELNANKLHELDVTLNDVPFSHIKLVVHPDGAIARLRAYGQRVQEIEVEAAREEAEAKAEAALAAEIGFGDSTPASSTDAEDVAATAAEPQATVEVVTAETVEVVVKPRKSEDLAGVHRVKKSKRTEKPQLLSPGRPKKVKPKRSSEDSNEILAADQFSSRAGELIQSLTSPVPQRKRARTRSRAEDDSEEGSVDTADGKAKRTSRKSKSRTAEKFNETTAKLRGKTDAAIFPAASNLALVLRKPREKRLFSIGTYGQRAPTPPPPPVVPIDPRIIVNFARFLLRLVPDASSLTTTFLVDGQTKSDAAHPFELLLSELCKGGIKGLRAHSYHNSCRVTLGPLVITGLTSLIQAPSMVCSAFSSLARLNAGTLRTLSVGINEVADWPTYIYDDKENPMVYPKLTSLTVKTPQGMHIRQETIFEPMNDAAPFPKLSTLDVSGYYPFDDDLFFRGNGETLKSIRLPILAIKRNILSRFGVLGRYGVTRMNVVYIDMFSDWYMDKYILNTMFTEADESIGEQLPAILETTPVLKVMCDTKQMHVFKALCAAPGFSILQHLTVAKPEYTTMQIIQIVFALPSLVSFACDLSKKVSGSTEAMPDDELPGALIEKYYPLSQNFRSLRASRGGSVSTNKMAIAVMQIAIICPSFVFVDILPGLRKDLKFKIRYALAKDRFKPYVDTVSRLL</sequence>
<keyword evidence="4" id="KW-0812">Transmembrane</keyword>
<dbReference type="InterPro" id="IPR000421">
    <property type="entry name" value="FA58C"/>
</dbReference>
<protein>
    <submittedName>
        <fullName evidence="6">Allantoicase</fullName>
    </submittedName>
</protein>
<dbReference type="GO" id="GO:0000256">
    <property type="term" value="P:allantoin catabolic process"/>
    <property type="evidence" value="ECO:0007669"/>
    <property type="project" value="InterPro"/>
</dbReference>
<feature type="coiled-coil region" evidence="2">
    <location>
        <begin position="330"/>
        <end position="357"/>
    </location>
</feature>
<accession>A0A9W8M8B3</accession>
<evidence type="ECO:0000259" key="5">
    <source>
        <dbReference type="PROSITE" id="PS50022"/>
    </source>
</evidence>
<dbReference type="Proteomes" id="UP001140074">
    <property type="component" value="Unassembled WGS sequence"/>
</dbReference>
<dbReference type="AlphaFoldDB" id="A0A9W8M8B3"/>
<dbReference type="InterPro" id="IPR008979">
    <property type="entry name" value="Galactose-bd-like_sf"/>
</dbReference>
<dbReference type="InterPro" id="IPR005164">
    <property type="entry name" value="Allantoicase"/>
</dbReference>
<keyword evidence="2" id="KW-0175">Coiled coil</keyword>
<organism evidence="6 7">
    <name type="scientific">Coemansia aciculifera</name>
    <dbReference type="NCBI Taxonomy" id="417176"/>
    <lineage>
        <taxon>Eukaryota</taxon>
        <taxon>Fungi</taxon>
        <taxon>Fungi incertae sedis</taxon>
        <taxon>Zoopagomycota</taxon>
        <taxon>Kickxellomycotina</taxon>
        <taxon>Kickxellomycetes</taxon>
        <taxon>Kickxellales</taxon>
        <taxon>Kickxellaceae</taxon>
        <taxon>Coemansia</taxon>
    </lineage>
</organism>
<dbReference type="EMBL" id="JANBUY010000029">
    <property type="protein sequence ID" value="KAJ2866856.1"/>
    <property type="molecule type" value="Genomic_DNA"/>
</dbReference>
<evidence type="ECO:0000256" key="1">
    <source>
        <dbReference type="ARBA" id="ARBA00009242"/>
    </source>
</evidence>
<evidence type="ECO:0000256" key="4">
    <source>
        <dbReference type="SAM" id="Phobius"/>
    </source>
</evidence>
<dbReference type="PANTHER" id="PTHR12045">
    <property type="entry name" value="ALLANTOICASE"/>
    <property type="match status" value="1"/>
</dbReference>
<feature type="region of interest" description="Disordered" evidence="3">
    <location>
        <begin position="457"/>
        <end position="514"/>
    </location>
</feature>
<comment type="caution">
    <text evidence="6">The sequence shown here is derived from an EMBL/GenBank/DDBJ whole genome shotgun (WGS) entry which is preliminary data.</text>
</comment>
<dbReference type="PROSITE" id="PS50022">
    <property type="entry name" value="FA58C_3"/>
    <property type="match status" value="1"/>
</dbReference>
<dbReference type="InterPro" id="IPR015908">
    <property type="entry name" value="Allantoicase_dom"/>
</dbReference>
<keyword evidence="4" id="KW-0472">Membrane</keyword>
<dbReference type="GO" id="GO:0004037">
    <property type="term" value="F:allantoicase activity"/>
    <property type="evidence" value="ECO:0007669"/>
    <property type="project" value="InterPro"/>
</dbReference>
<evidence type="ECO:0000256" key="3">
    <source>
        <dbReference type="SAM" id="MobiDB-lite"/>
    </source>
</evidence>
<dbReference type="Pfam" id="PF03561">
    <property type="entry name" value="Allantoicase"/>
    <property type="match status" value="2"/>
</dbReference>
<comment type="similarity">
    <text evidence="1">Belongs to the allantoicase family.</text>
</comment>
<dbReference type="PANTHER" id="PTHR12045:SF3">
    <property type="entry name" value="INACTIVE ALLANTOICASE-RELATED"/>
    <property type="match status" value="1"/>
</dbReference>
<dbReference type="SUPFAM" id="SSF49785">
    <property type="entry name" value="Galactose-binding domain-like"/>
    <property type="match status" value="2"/>
</dbReference>